<dbReference type="SUPFAM" id="SSF68906">
    <property type="entry name" value="SAP domain"/>
    <property type="match status" value="1"/>
</dbReference>
<dbReference type="EMBL" id="CAMXCT020006168">
    <property type="protein sequence ID" value="CAL1167446.1"/>
    <property type="molecule type" value="Genomic_DNA"/>
</dbReference>
<evidence type="ECO:0000256" key="2">
    <source>
        <dbReference type="ARBA" id="ARBA00022801"/>
    </source>
</evidence>
<sequence>MRGGRLRTCTLARESAASTEKRSAPVMNLQGPQGPRVRSYSRATAGLPEDVSEWPAGELRKYLEQRSIRHKDCFEKIELVDRVKDAIARGVPKTLADTASPEASNAKAPRRFAQFGELVEIPSPAEDGVFIFLHGFGDSARGFVSQLPNLLQLPSVRYVLPTAPSLGGMRSWFTQAALGGAAPSSVAVQESVNYVHHLIRQQLARGVPGKKIFVGGFSQGGCIAVQAALSFPDATLGGAVAASTFLSLGGGRSPVTLSDANRRLPVLGCHGEADGVVPMSAGRNLVETLRSQGVPAEFKSYPSMGHTYCPEEARDVTDFLSQRLKRDPRELAAMSAKELKALLLENGISTLGCFEKADLLERASALV</sequence>
<dbReference type="EMBL" id="CAMXCT030006168">
    <property type="protein sequence ID" value="CAL4801383.1"/>
    <property type="molecule type" value="Genomic_DNA"/>
</dbReference>
<comment type="similarity">
    <text evidence="1">Belongs to the AB hydrolase superfamily. AB hydrolase 2 family.</text>
</comment>
<dbReference type="Pfam" id="PF02230">
    <property type="entry name" value="Abhydrolase_2"/>
    <property type="match status" value="1"/>
</dbReference>
<dbReference type="PANTHER" id="PTHR10655:SF17">
    <property type="entry name" value="LYSOPHOSPHOLIPASE-LIKE PROTEIN 1"/>
    <property type="match status" value="1"/>
</dbReference>
<reference evidence="5" key="1">
    <citation type="submission" date="2022-10" db="EMBL/GenBank/DDBJ databases">
        <authorList>
            <person name="Chen Y."/>
            <person name="Dougan E. K."/>
            <person name="Chan C."/>
            <person name="Rhodes N."/>
            <person name="Thang M."/>
        </authorList>
    </citation>
    <scope>NUCLEOTIDE SEQUENCE</scope>
</reference>
<keyword evidence="7" id="KW-1185">Reference proteome</keyword>
<comment type="caution">
    <text evidence="5">The sequence shown here is derived from an EMBL/GenBank/DDBJ whole genome shotgun (WGS) entry which is preliminary data.</text>
</comment>
<dbReference type="GO" id="GO:0005737">
    <property type="term" value="C:cytoplasm"/>
    <property type="evidence" value="ECO:0007669"/>
    <property type="project" value="TreeGrafter"/>
</dbReference>
<dbReference type="SUPFAM" id="SSF53474">
    <property type="entry name" value="alpha/beta-Hydrolases"/>
    <property type="match status" value="1"/>
</dbReference>
<keyword evidence="2 6" id="KW-0378">Hydrolase</keyword>
<dbReference type="InterPro" id="IPR036361">
    <property type="entry name" value="SAP_dom_sf"/>
</dbReference>
<dbReference type="InterPro" id="IPR050565">
    <property type="entry name" value="LYPA1-2/EST-like"/>
</dbReference>
<evidence type="ECO:0000256" key="3">
    <source>
        <dbReference type="SAM" id="MobiDB-lite"/>
    </source>
</evidence>
<evidence type="ECO:0000256" key="1">
    <source>
        <dbReference type="ARBA" id="ARBA00006499"/>
    </source>
</evidence>
<evidence type="ECO:0000313" key="7">
    <source>
        <dbReference type="Proteomes" id="UP001152797"/>
    </source>
</evidence>
<dbReference type="EMBL" id="CAMXCT010006168">
    <property type="protein sequence ID" value="CAI4014071.1"/>
    <property type="molecule type" value="Genomic_DNA"/>
</dbReference>
<name>A0A9P1DRA6_9DINO</name>
<dbReference type="GO" id="GO:0052689">
    <property type="term" value="F:carboxylic ester hydrolase activity"/>
    <property type="evidence" value="ECO:0007669"/>
    <property type="project" value="TreeGrafter"/>
</dbReference>
<evidence type="ECO:0000259" key="4">
    <source>
        <dbReference type="Pfam" id="PF02230"/>
    </source>
</evidence>
<dbReference type="Proteomes" id="UP001152797">
    <property type="component" value="Unassembled WGS sequence"/>
</dbReference>
<feature type="region of interest" description="Disordered" evidence="3">
    <location>
        <begin position="1"/>
        <end position="39"/>
    </location>
</feature>
<proteinExistence type="inferred from homology"/>
<dbReference type="InterPro" id="IPR003140">
    <property type="entry name" value="PLipase/COase/thioEstase"/>
</dbReference>
<accession>A0A9P1DRA6</accession>
<dbReference type="InterPro" id="IPR029058">
    <property type="entry name" value="AB_hydrolase_fold"/>
</dbReference>
<evidence type="ECO:0000313" key="5">
    <source>
        <dbReference type="EMBL" id="CAI4014071.1"/>
    </source>
</evidence>
<dbReference type="GO" id="GO:0008474">
    <property type="term" value="F:palmitoyl-(protein) hydrolase activity"/>
    <property type="evidence" value="ECO:0007669"/>
    <property type="project" value="TreeGrafter"/>
</dbReference>
<dbReference type="Gene3D" id="3.40.50.1820">
    <property type="entry name" value="alpha/beta hydrolase"/>
    <property type="match status" value="1"/>
</dbReference>
<protein>
    <submittedName>
        <fullName evidence="6">Acyl-protein thioesterase 2 (APT-2) (Lysophospholipase II) (LPL-II) (LysoPLA II) (Palmitoyl-protein hydrolase)</fullName>
    </submittedName>
</protein>
<organism evidence="5">
    <name type="scientific">Cladocopium goreaui</name>
    <dbReference type="NCBI Taxonomy" id="2562237"/>
    <lineage>
        <taxon>Eukaryota</taxon>
        <taxon>Sar</taxon>
        <taxon>Alveolata</taxon>
        <taxon>Dinophyceae</taxon>
        <taxon>Suessiales</taxon>
        <taxon>Symbiodiniaceae</taxon>
        <taxon>Cladocopium</taxon>
    </lineage>
</organism>
<dbReference type="OrthoDB" id="2418081at2759"/>
<gene>
    <name evidence="5" type="ORF">C1SCF055_LOCUS39000</name>
</gene>
<reference evidence="6 7" key="2">
    <citation type="submission" date="2024-05" db="EMBL/GenBank/DDBJ databases">
        <authorList>
            <person name="Chen Y."/>
            <person name="Shah S."/>
            <person name="Dougan E. K."/>
            <person name="Thang M."/>
            <person name="Chan C."/>
        </authorList>
    </citation>
    <scope>NUCLEOTIDE SEQUENCE [LARGE SCALE GENOMIC DNA]</scope>
</reference>
<evidence type="ECO:0000313" key="6">
    <source>
        <dbReference type="EMBL" id="CAL4801383.1"/>
    </source>
</evidence>
<feature type="domain" description="Phospholipase/carboxylesterase/thioesterase" evidence="4">
    <location>
        <begin position="119"/>
        <end position="322"/>
    </location>
</feature>
<dbReference type="PANTHER" id="PTHR10655">
    <property type="entry name" value="LYSOPHOSPHOLIPASE-RELATED"/>
    <property type="match status" value="1"/>
</dbReference>
<dbReference type="AlphaFoldDB" id="A0A9P1DRA6"/>